<gene>
    <name evidence="1" type="ORF">EDL80_03095</name>
</gene>
<evidence type="ECO:0000313" key="2">
    <source>
        <dbReference type="Proteomes" id="UP000422822"/>
    </source>
</evidence>
<protein>
    <submittedName>
        <fullName evidence="1">DUF3023 domain-containing protein</fullName>
    </submittedName>
</protein>
<evidence type="ECO:0000313" key="1">
    <source>
        <dbReference type="EMBL" id="QGR03540.1"/>
    </source>
</evidence>
<keyword evidence="2" id="KW-1185">Reference proteome</keyword>
<dbReference type="EMBL" id="CP033455">
    <property type="protein sequence ID" value="QGR03540.1"/>
    <property type="molecule type" value="Genomic_DNA"/>
</dbReference>
<sequence>MIFRNRAQRTESIHRSVTRNLDRIDRIYVKSCQCIGNTINGRDLEIWINPDNRTTNLCDPIGTSLFRMECTIPTYMLNYPKNQPLKMLSLELFNSIGYISVLPTAMQMSLKIDAYFVVPAEERSKFCNIMQPFFSKRAADILPIFYIGKMGTFALCRPRFIYGVPLDSQIPFNEFKALSTLGGLEDAVFHIPPLTPQEGPAYDIEFTEECVVGDIKLQKKDSAIKIEPTKKGIISKIEFTTKDKVGAIGSRTKDPVNSKEPTEEKTVDNIEYRKKSAVKKKITTKENIIAQNTRYFSVDYTGNYKIKYDSVRKCYAVDTLPTDPIYPDSEIEDDVFTEEHTNTGHSHQHHK</sequence>
<accession>A0AAE6QAD2</accession>
<reference evidence="1 2" key="1">
    <citation type="submission" date="2018-10" db="EMBL/GenBank/DDBJ databases">
        <title>Propagation and draft genome sequences of three atypical Erhlichia ruminantium isolates.</title>
        <authorList>
            <person name="Liebenberg J."/>
            <person name="Steyn H."/>
            <person name="Josemans A."/>
            <person name="Zweygarth E."/>
        </authorList>
    </citation>
    <scope>NUCLEOTIDE SEQUENCE [LARGE SCALE GENOMIC DNA]</scope>
    <source>
        <strain evidence="1 2">Omatjenne</strain>
    </source>
</reference>
<proteinExistence type="predicted"/>
<dbReference type="Proteomes" id="UP000422822">
    <property type="component" value="Chromosome"/>
</dbReference>
<dbReference type="RefSeq" id="WP_158406725.1">
    <property type="nucleotide sequence ID" value="NZ_CP033454.1"/>
</dbReference>
<dbReference type="AlphaFoldDB" id="A0AAE6QAD2"/>
<organism evidence="1 2">
    <name type="scientific">Ehrlichia ruminantium</name>
    <name type="common">heartwater rickettsia</name>
    <name type="synonym">Cowdria ruminantium</name>
    <dbReference type="NCBI Taxonomy" id="779"/>
    <lineage>
        <taxon>Bacteria</taxon>
        <taxon>Pseudomonadati</taxon>
        <taxon>Pseudomonadota</taxon>
        <taxon>Alphaproteobacteria</taxon>
        <taxon>Rickettsiales</taxon>
        <taxon>Anaplasmataceae</taxon>
        <taxon>Ehrlichia</taxon>
    </lineage>
</organism>
<name>A0AAE6QAD2_EHRRU</name>